<organism evidence="3 4">
    <name type="scientific">Thiorhodococcus fuscus</name>
    <dbReference type="NCBI Taxonomy" id="527200"/>
    <lineage>
        <taxon>Bacteria</taxon>
        <taxon>Pseudomonadati</taxon>
        <taxon>Pseudomonadota</taxon>
        <taxon>Gammaproteobacteria</taxon>
        <taxon>Chromatiales</taxon>
        <taxon>Chromatiaceae</taxon>
        <taxon>Thiorhodococcus</taxon>
    </lineage>
</organism>
<proteinExistence type="inferred from homology"/>
<dbReference type="InterPro" id="IPR006684">
    <property type="entry name" value="YbgC/YbaW"/>
</dbReference>
<dbReference type="NCBIfam" id="TIGR02799">
    <property type="entry name" value="thio_ybgC"/>
    <property type="match status" value="1"/>
</dbReference>
<protein>
    <submittedName>
        <fullName evidence="3">Tol-pal system-associated acyl-CoA thioesterase</fullName>
    </submittedName>
</protein>
<dbReference type="PANTHER" id="PTHR31793:SF37">
    <property type="entry name" value="ACYL-COA THIOESTER HYDROLASE YBGC"/>
    <property type="match status" value="1"/>
</dbReference>
<dbReference type="Pfam" id="PF13279">
    <property type="entry name" value="4HBT_2"/>
    <property type="match status" value="1"/>
</dbReference>
<evidence type="ECO:0000313" key="4">
    <source>
        <dbReference type="Proteomes" id="UP001597337"/>
    </source>
</evidence>
<sequence length="153" mass="17055">MANSSELSGVTFDWPVRVYYEDTDAAGVVFYANYLRFMERGRTEWLRAIGYEQDVLRDAEGIVFAVRRVSLDYLNSALFNELLLVRSAVKQLGGASMEFEQSILRPADGKVCCRGEVNVVCLDAATKRPRRLPSELVSAIQSSIGRAVPDPSE</sequence>
<keyword evidence="4" id="KW-1185">Reference proteome</keyword>
<dbReference type="PANTHER" id="PTHR31793">
    <property type="entry name" value="4-HYDROXYBENZOYL-COA THIOESTERASE FAMILY MEMBER"/>
    <property type="match status" value="1"/>
</dbReference>
<dbReference type="Proteomes" id="UP001597337">
    <property type="component" value="Unassembled WGS sequence"/>
</dbReference>
<reference evidence="4" key="1">
    <citation type="journal article" date="2019" name="Int. J. Syst. Evol. Microbiol.">
        <title>The Global Catalogue of Microorganisms (GCM) 10K type strain sequencing project: providing services to taxonomists for standard genome sequencing and annotation.</title>
        <authorList>
            <consortium name="The Broad Institute Genomics Platform"/>
            <consortium name="The Broad Institute Genome Sequencing Center for Infectious Disease"/>
            <person name="Wu L."/>
            <person name="Ma J."/>
        </authorList>
    </citation>
    <scope>NUCLEOTIDE SEQUENCE [LARGE SCALE GENOMIC DNA]</scope>
    <source>
        <strain evidence="4">KACC 12597</strain>
    </source>
</reference>
<evidence type="ECO:0000256" key="1">
    <source>
        <dbReference type="ARBA" id="ARBA00005953"/>
    </source>
</evidence>
<accession>A0ABW4Y758</accession>
<keyword evidence="2" id="KW-0378">Hydrolase</keyword>
<dbReference type="PIRSF" id="PIRSF003230">
    <property type="entry name" value="YbgC"/>
    <property type="match status" value="1"/>
</dbReference>
<dbReference type="InterPro" id="IPR014166">
    <property type="entry name" value="Tol-Pal_acyl-CoA_thioesterase"/>
</dbReference>
<comment type="caution">
    <text evidence="3">The sequence shown here is derived from an EMBL/GenBank/DDBJ whole genome shotgun (WGS) entry which is preliminary data.</text>
</comment>
<name>A0ABW4Y758_9GAMM</name>
<comment type="similarity">
    <text evidence="1">Belongs to the 4-hydroxybenzoyl-CoA thioesterase family.</text>
</comment>
<dbReference type="RefSeq" id="WP_386025879.1">
    <property type="nucleotide sequence ID" value="NZ_JBHUHX010000016.1"/>
</dbReference>
<dbReference type="EMBL" id="JBHUHX010000016">
    <property type="protein sequence ID" value="MFD2111991.1"/>
    <property type="molecule type" value="Genomic_DNA"/>
</dbReference>
<dbReference type="InterPro" id="IPR029069">
    <property type="entry name" value="HotDog_dom_sf"/>
</dbReference>
<dbReference type="Gene3D" id="3.10.129.10">
    <property type="entry name" value="Hotdog Thioesterase"/>
    <property type="match status" value="1"/>
</dbReference>
<dbReference type="NCBIfam" id="TIGR00051">
    <property type="entry name" value="YbgC/FadM family acyl-CoA thioesterase"/>
    <property type="match status" value="1"/>
</dbReference>
<evidence type="ECO:0000256" key="2">
    <source>
        <dbReference type="ARBA" id="ARBA00022801"/>
    </source>
</evidence>
<dbReference type="SUPFAM" id="SSF54637">
    <property type="entry name" value="Thioesterase/thiol ester dehydrase-isomerase"/>
    <property type="match status" value="1"/>
</dbReference>
<evidence type="ECO:0000313" key="3">
    <source>
        <dbReference type="EMBL" id="MFD2111991.1"/>
    </source>
</evidence>
<gene>
    <name evidence="3" type="primary">ybgC</name>
    <name evidence="3" type="ORF">ACFSJC_09085</name>
</gene>
<dbReference type="CDD" id="cd00586">
    <property type="entry name" value="4HBT"/>
    <property type="match status" value="1"/>
</dbReference>
<dbReference type="InterPro" id="IPR050563">
    <property type="entry name" value="4-hydroxybenzoyl-CoA_TE"/>
</dbReference>